<dbReference type="InterPro" id="IPR004087">
    <property type="entry name" value="KH_dom"/>
</dbReference>
<dbReference type="InterPro" id="IPR003607">
    <property type="entry name" value="HD/PDEase_dom"/>
</dbReference>
<comment type="similarity">
    <text evidence="6">Belongs to the RNase Y family.</text>
</comment>
<dbReference type="SMART" id="SM00471">
    <property type="entry name" value="HDc"/>
    <property type="match status" value="1"/>
</dbReference>
<dbReference type="Pfam" id="PF01966">
    <property type="entry name" value="HD"/>
    <property type="match status" value="1"/>
</dbReference>
<dbReference type="Pfam" id="PF00013">
    <property type="entry name" value="KH_1"/>
    <property type="match status" value="1"/>
</dbReference>
<comment type="caution">
    <text evidence="10">The sequence shown here is derived from an EMBL/GenBank/DDBJ whole genome shotgun (WGS) entry which is preliminary data.</text>
</comment>
<comment type="function">
    <text evidence="6">Endoribonuclease that initiates mRNA decay.</text>
</comment>
<dbReference type="SUPFAM" id="SSF54791">
    <property type="entry name" value="Eukaryotic type KH-domain (KH-domain type I)"/>
    <property type="match status" value="1"/>
</dbReference>
<dbReference type="EC" id="3.1.-.-" evidence="6 7"/>
<dbReference type="Gene3D" id="1.10.3210.10">
    <property type="entry name" value="Hypothetical protein af1432"/>
    <property type="match status" value="1"/>
</dbReference>
<dbReference type="PANTHER" id="PTHR12826:SF15">
    <property type="entry name" value="RIBONUCLEASE Y"/>
    <property type="match status" value="1"/>
</dbReference>
<dbReference type="Proteomes" id="UP001157915">
    <property type="component" value="Unassembled WGS sequence"/>
</dbReference>
<keyword evidence="5 6" id="KW-0694">RNA-binding</keyword>
<keyword evidence="1" id="KW-0472">Membrane</keyword>
<evidence type="ECO:0000256" key="7">
    <source>
        <dbReference type="NCBIfam" id="TIGR03319"/>
    </source>
</evidence>
<dbReference type="InterPro" id="IPR006674">
    <property type="entry name" value="HD_domain"/>
</dbReference>
<organism evidence="10 11">
    <name type="scientific">Algoriphagus winogradskyi</name>
    <dbReference type="NCBI Taxonomy" id="237017"/>
    <lineage>
        <taxon>Bacteria</taxon>
        <taxon>Pseudomonadati</taxon>
        <taxon>Bacteroidota</taxon>
        <taxon>Cytophagia</taxon>
        <taxon>Cytophagales</taxon>
        <taxon>Cyclobacteriaceae</taxon>
        <taxon>Algoriphagus</taxon>
    </lineage>
</organism>
<evidence type="ECO:0000256" key="8">
    <source>
        <dbReference type="SAM" id="Coils"/>
    </source>
</evidence>
<dbReference type="HAMAP" id="MF_00335">
    <property type="entry name" value="RNase_Y"/>
    <property type="match status" value="1"/>
</dbReference>
<keyword evidence="4 6" id="KW-0378">Hydrolase</keyword>
<evidence type="ECO:0000256" key="1">
    <source>
        <dbReference type="ARBA" id="ARBA00022475"/>
    </source>
</evidence>
<keyword evidence="2 6" id="KW-0540">Nuclease</keyword>
<dbReference type="NCBIfam" id="TIGR00277">
    <property type="entry name" value="HDIG"/>
    <property type="match status" value="1"/>
</dbReference>
<dbReference type="InterPro" id="IPR036612">
    <property type="entry name" value="KH_dom_type_1_sf"/>
</dbReference>
<dbReference type="PANTHER" id="PTHR12826">
    <property type="entry name" value="RIBONUCLEASE Y"/>
    <property type="match status" value="1"/>
</dbReference>
<feature type="domain" description="HD" evidence="9">
    <location>
        <begin position="337"/>
        <end position="430"/>
    </location>
</feature>
<dbReference type="InterPro" id="IPR006675">
    <property type="entry name" value="HDIG_dom"/>
</dbReference>
<dbReference type="Pfam" id="PF12072">
    <property type="entry name" value="RNase_Y_N"/>
    <property type="match status" value="1"/>
</dbReference>
<sequence length="521" mass="58603">MGDILYIVLAALVGTGAGAAIAGALIKNKNAKLEEETRERVKSMLREAEINAESIKKDRILEAKEKYLKLKSEFDEEMNNKKNIIITNENKVKQREQQVSKELEQVKRKEAELDSKSENLNAQLHSLKIKKEELDRVTNQRIADLEKVANLTREEARDQLVTMLTEEANSRASSQIKDILDEAKLTATKQAKKIVLDTIQRTATEHAVENCVSVFNIESDDIKGKIIGREGRNIRALEAATGVEIVVDDTPEAIIISGFDPVRREVARLSLHRLVQDGRIHPARIEEVVAKTEKNIEEEIVEIGERTCIDLGIHGLHPELIRMVGRMRYRSSYGQNLLQHSREVAKLCATMAAEMGLNAKMAKRAGLLHDIGKVWHEEQELPHAVLGMELAKRYKEHPEICNAIGAHHDEIEMTSMISPIVQASDAISGARPGARREVMDSYIKRLKDLEELALSFDGVNKCFAMQAGRELRVLVDADNVDDSTAGKLSFDISQKIEKEMQYPGQIKITVIREMRSVNYAR</sequence>
<keyword evidence="11" id="KW-1185">Reference proteome</keyword>
<dbReference type="EMBL" id="FXUA01000009">
    <property type="protein sequence ID" value="SMP33788.1"/>
    <property type="molecule type" value="Genomic_DNA"/>
</dbReference>
<evidence type="ECO:0000313" key="10">
    <source>
        <dbReference type="EMBL" id="SMP33788.1"/>
    </source>
</evidence>
<keyword evidence="8" id="KW-0175">Coiled coil</keyword>
<dbReference type="SMART" id="SM00322">
    <property type="entry name" value="KH"/>
    <property type="match status" value="1"/>
</dbReference>
<accession>A0ABY1PIY7</accession>
<dbReference type="Gene3D" id="3.30.1370.10">
    <property type="entry name" value="K Homology domain, type 1"/>
    <property type="match status" value="1"/>
</dbReference>
<name>A0ABY1PIY7_9BACT</name>
<dbReference type="NCBIfam" id="TIGR03319">
    <property type="entry name" value="RNase_Y"/>
    <property type="match status" value="1"/>
</dbReference>
<evidence type="ECO:0000259" key="9">
    <source>
        <dbReference type="PROSITE" id="PS51831"/>
    </source>
</evidence>
<gene>
    <name evidence="6" type="primary">rny</name>
    <name evidence="10" type="ORF">SAMN06265367_1094</name>
</gene>
<evidence type="ECO:0000256" key="6">
    <source>
        <dbReference type="HAMAP-Rule" id="MF_00335"/>
    </source>
</evidence>
<evidence type="ECO:0000256" key="4">
    <source>
        <dbReference type="ARBA" id="ARBA00022801"/>
    </source>
</evidence>
<dbReference type="CDD" id="cd22431">
    <property type="entry name" value="KH-I_RNaseY"/>
    <property type="match status" value="1"/>
</dbReference>
<dbReference type="RefSeq" id="WP_283414464.1">
    <property type="nucleotide sequence ID" value="NZ_FXUA01000009.1"/>
</dbReference>
<evidence type="ECO:0000256" key="3">
    <source>
        <dbReference type="ARBA" id="ARBA00022759"/>
    </source>
</evidence>
<keyword evidence="1" id="KW-1003">Cell membrane</keyword>
<evidence type="ECO:0000256" key="2">
    <source>
        <dbReference type="ARBA" id="ARBA00022722"/>
    </source>
</evidence>
<dbReference type="InterPro" id="IPR017705">
    <property type="entry name" value="Ribonuclease_Y"/>
</dbReference>
<feature type="coiled-coil region" evidence="8">
    <location>
        <begin position="31"/>
        <end position="137"/>
    </location>
</feature>
<evidence type="ECO:0000313" key="11">
    <source>
        <dbReference type="Proteomes" id="UP001157915"/>
    </source>
</evidence>
<dbReference type="InterPro" id="IPR004088">
    <property type="entry name" value="KH_dom_type_1"/>
</dbReference>
<proteinExistence type="inferred from homology"/>
<dbReference type="PROSITE" id="PS51831">
    <property type="entry name" value="HD"/>
    <property type="match status" value="1"/>
</dbReference>
<dbReference type="InterPro" id="IPR022711">
    <property type="entry name" value="RNase_Y_N"/>
</dbReference>
<reference evidence="10 11" key="1">
    <citation type="submission" date="2017-05" db="EMBL/GenBank/DDBJ databases">
        <authorList>
            <person name="Varghese N."/>
            <person name="Submissions S."/>
        </authorList>
    </citation>
    <scope>NUCLEOTIDE SEQUENCE [LARGE SCALE GENOMIC DNA]</scope>
    <source>
        <strain evidence="10 11">DSM 15360</strain>
    </source>
</reference>
<protein>
    <recommendedName>
        <fullName evidence="6 7">Ribonuclease Y</fullName>
        <shortName evidence="6">RNase Y</shortName>
        <ecNumber evidence="6 7">3.1.-.-</ecNumber>
    </recommendedName>
</protein>
<keyword evidence="3 6" id="KW-0255">Endonuclease</keyword>
<dbReference type="PROSITE" id="PS50084">
    <property type="entry name" value="KH_TYPE_1"/>
    <property type="match status" value="1"/>
</dbReference>
<evidence type="ECO:0000256" key="5">
    <source>
        <dbReference type="ARBA" id="ARBA00022884"/>
    </source>
</evidence>
<dbReference type="SUPFAM" id="SSF109604">
    <property type="entry name" value="HD-domain/PDEase-like"/>
    <property type="match status" value="1"/>
</dbReference>